<keyword evidence="3" id="KW-0378">Hydrolase</keyword>
<dbReference type="InterPro" id="IPR053145">
    <property type="entry name" value="AB_hydrolase_Est10"/>
</dbReference>
<dbReference type="InterPro" id="IPR022742">
    <property type="entry name" value="Hydrolase_4"/>
</dbReference>
<evidence type="ECO:0000256" key="1">
    <source>
        <dbReference type="SAM" id="SignalP"/>
    </source>
</evidence>
<dbReference type="OrthoDB" id="9809549at2"/>
<dbReference type="EMBL" id="QFRJ01000001">
    <property type="protein sequence ID" value="PWH86852.1"/>
    <property type="molecule type" value="Genomic_DNA"/>
</dbReference>
<evidence type="ECO:0000259" key="2">
    <source>
        <dbReference type="Pfam" id="PF12146"/>
    </source>
</evidence>
<dbReference type="GO" id="GO:0052689">
    <property type="term" value="F:carboxylic ester hydrolase activity"/>
    <property type="evidence" value="ECO:0007669"/>
    <property type="project" value="TreeGrafter"/>
</dbReference>
<organism evidence="3 4">
    <name type="scientific">Brumimicrobium oceani</name>
    <dbReference type="NCBI Taxonomy" id="2100725"/>
    <lineage>
        <taxon>Bacteria</taxon>
        <taxon>Pseudomonadati</taxon>
        <taxon>Bacteroidota</taxon>
        <taxon>Flavobacteriia</taxon>
        <taxon>Flavobacteriales</taxon>
        <taxon>Crocinitomicaceae</taxon>
        <taxon>Brumimicrobium</taxon>
    </lineage>
</organism>
<proteinExistence type="predicted"/>
<name>A0A2U2XGC7_9FLAO</name>
<protein>
    <submittedName>
        <fullName evidence="3">Alpha/beta hydrolase</fullName>
    </submittedName>
</protein>
<dbReference type="Proteomes" id="UP000245370">
    <property type="component" value="Unassembled WGS sequence"/>
</dbReference>
<comment type="caution">
    <text evidence="3">The sequence shown here is derived from an EMBL/GenBank/DDBJ whole genome shotgun (WGS) entry which is preliminary data.</text>
</comment>
<dbReference type="InterPro" id="IPR029058">
    <property type="entry name" value="AB_hydrolase_fold"/>
</dbReference>
<dbReference type="PANTHER" id="PTHR43265">
    <property type="entry name" value="ESTERASE ESTD"/>
    <property type="match status" value="1"/>
</dbReference>
<accession>A0A2U2XGC7</accession>
<feature type="signal peptide" evidence="1">
    <location>
        <begin position="1"/>
        <end position="22"/>
    </location>
</feature>
<keyword evidence="1" id="KW-0732">Signal</keyword>
<dbReference type="PANTHER" id="PTHR43265:SF1">
    <property type="entry name" value="ESTERASE ESTD"/>
    <property type="match status" value="1"/>
</dbReference>
<dbReference type="Gene3D" id="3.40.50.1820">
    <property type="entry name" value="alpha/beta hydrolase"/>
    <property type="match status" value="1"/>
</dbReference>
<dbReference type="AlphaFoldDB" id="A0A2U2XGC7"/>
<gene>
    <name evidence="3" type="ORF">DIT68_00900</name>
</gene>
<sequence>MKQLNCLVLVVLFISISTNSWTQTEKKVKVKTEYGNLYGSLIHSGSKKNSPVVLIIPGSGPTDRNGNSQISQTNSYKLLAEGLAEKGISSLRYDKLLVGESKGKISEEDLLFEHNVDFATAWLNFLTTKGYQNIVVLGHSEGSLIGILAAQKNVIAKFISLAGTGRSIDEVLTDQLSGQSHPLQPEIKRLFKQLKQGKKVEKVSPELAGLFRPSVQPYLISWMKYSPKVEIGVLDIPILIIHGSTDIQVSERDAHMQQGGNAQAELVIIEGMNHILKVAPEDLEENTKTYYNPKLPLHPELIPAIVKFIE</sequence>
<feature type="chain" id="PRO_5015668474" evidence="1">
    <location>
        <begin position="23"/>
        <end position="310"/>
    </location>
</feature>
<evidence type="ECO:0000313" key="4">
    <source>
        <dbReference type="Proteomes" id="UP000245370"/>
    </source>
</evidence>
<feature type="domain" description="Serine aminopeptidase S33" evidence="2">
    <location>
        <begin position="73"/>
        <end position="155"/>
    </location>
</feature>
<reference evidence="3 4" key="1">
    <citation type="submission" date="2018-05" db="EMBL/GenBank/DDBJ databases">
        <title>Brumimicrobium oceani sp. nov., isolated from coastal sediment.</title>
        <authorList>
            <person name="Kou Y."/>
        </authorList>
    </citation>
    <scope>NUCLEOTIDE SEQUENCE [LARGE SCALE GENOMIC DNA]</scope>
    <source>
        <strain evidence="3 4">C305</strain>
    </source>
</reference>
<dbReference type="RefSeq" id="WP_109357932.1">
    <property type="nucleotide sequence ID" value="NZ_QFRJ01000001.1"/>
</dbReference>
<dbReference type="Pfam" id="PF12146">
    <property type="entry name" value="Hydrolase_4"/>
    <property type="match status" value="1"/>
</dbReference>
<keyword evidence="4" id="KW-1185">Reference proteome</keyword>
<reference evidence="3 4" key="2">
    <citation type="submission" date="2018-05" db="EMBL/GenBank/DDBJ databases">
        <authorList>
            <person name="Lanie J.A."/>
            <person name="Ng W.-L."/>
            <person name="Kazmierczak K.M."/>
            <person name="Andrzejewski T.M."/>
            <person name="Davidsen T.M."/>
            <person name="Wayne K.J."/>
            <person name="Tettelin H."/>
            <person name="Glass J.I."/>
            <person name="Rusch D."/>
            <person name="Podicherti R."/>
            <person name="Tsui H.-C.T."/>
            <person name="Winkler M.E."/>
        </authorList>
    </citation>
    <scope>NUCLEOTIDE SEQUENCE [LARGE SCALE GENOMIC DNA]</scope>
    <source>
        <strain evidence="3 4">C305</strain>
    </source>
</reference>
<evidence type="ECO:0000313" key="3">
    <source>
        <dbReference type="EMBL" id="PWH86852.1"/>
    </source>
</evidence>
<dbReference type="SUPFAM" id="SSF53474">
    <property type="entry name" value="alpha/beta-Hydrolases"/>
    <property type="match status" value="1"/>
</dbReference>